<evidence type="ECO:0000256" key="1">
    <source>
        <dbReference type="SAM" id="MobiDB-lite"/>
    </source>
</evidence>
<dbReference type="Proteomes" id="UP001239795">
    <property type="component" value="Unassembled WGS sequence"/>
</dbReference>
<name>A0AAI9XW82_9PEZI</name>
<evidence type="ECO:0000313" key="3">
    <source>
        <dbReference type="Proteomes" id="UP001239795"/>
    </source>
</evidence>
<comment type="caution">
    <text evidence="2">The sequence shown here is derived from an EMBL/GenBank/DDBJ whole genome shotgun (WGS) entry which is preliminary data.</text>
</comment>
<organism evidence="2 3">
    <name type="scientific">Colletotrichum melonis</name>
    <dbReference type="NCBI Taxonomy" id="1209925"/>
    <lineage>
        <taxon>Eukaryota</taxon>
        <taxon>Fungi</taxon>
        <taxon>Dikarya</taxon>
        <taxon>Ascomycota</taxon>
        <taxon>Pezizomycotina</taxon>
        <taxon>Sordariomycetes</taxon>
        <taxon>Hypocreomycetidae</taxon>
        <taxon>Glomerellales</taxon>
        <taxon>Glomerellaceae</taxon>
        <taxon>Colletotrichum</taxon>
        <taxon>Colletotrichum acutatum species complex</taxon>
    </lineage>
</organism>
<keyword evidence="3" id="KW-1185">Reference proteome</keyword>
<dbReference type="AlphaFoldDB" id="A0AAI9XW82"/>
<proteinExistence type="predicted"/>
<sequence length="147" mass="16661">MRVTRGPPIPSAAQGTKLTDTECYRKSRDASDEACTKAPEPKDGGRFRVVPSFPQARRTIWGIESNRVSQRTLQQDLGWPTLQPFGSRPSRGGKPASKVPLRLFALWLLVRCCPRADHELACQQTWDDIERHVLDVVRHQDTLMRKA</sequence>
<feature type="compositionally biased region" description="Basic and acidic residues" evidence="1">
    <location>
        <begin position="19"/>
        <end position="46"/>
    </location>
</feature>
<accession>A0AAI9XW82</accession>
<dbReference type="EMBL" id="MLGG01000009">
    <property type="protein sequence ID" value="KAK1462356.1"/>
    <property type="molecule type" value="Genomic_DNA"/>
</dbReference>
<evidence type="ECO:0000313" key="2">
    <source>
        <dbReference type="EMBL" id="KAK1462356.1"/>
    </source>
</evidence>
<gene>
    <name evidence="2" type="ORF">CMEL01_14323</name>
</gene>
<feature type="region of interest" description="Disordered" evidence="1">
    <location>
        <begin position="1"/>
        <end position="49"/>
    </location>
</feature>
<protein>
    <submittedName>
        <fullName evidence="2">Uncharacterized protein</fullName>
    </submittedName>
</protein>
<reference evidence="2 3" key="1">
    <citation type="submission" date="2016-10" db="EMBL/GenBank/DDBJ databases">
        <title>The genome sequence of Colletotrichum fioriniae PJ7.</title>
        <authorList>
            <person name="Baroncelli R."/>
        </authorList>
    </citation>
    <scope>NUCLEOTIDE SEQUENCE [LARGE SCALE GENOMIC DNA]</scope>
    <source>
        <strain evidence="2">Col 31</strain>
    </source>
</reference>